<feature type="compositionally biased region" description="Basic and acidic residues" evidence="1">
    <location>
        <begin position="108"/>
        <end position="121"/>
    </location>
</feature>
<name>A0A125YJF4_TOXGV</name>
<organism evidence="2 3">
    <name type="scientific">Toxoplasma gondii (strain ATCC 50861 / VEG)</name>
    <dbReference type="NCBI Taxonomy" id="432359"/>
    <lineage>
        <taxon>Eukaryota</taxon>
        <taxon>Sar</taxon>
        <taxon>Alveolata</taxon>
        <taxon>Apicomplexa</taxon>
        <taxon>Conoidasida</taxon>
        <taxon>Coccidia</taxon>
        <taxon>Eucoccidiorida</taxon>
        <taxon>Eimeriorina</taxon>
        <taxon>Sarcocystidae</taxon>
        <taxon>Toxoplasma</taxon>
    </lineage>
</organism>
<reference evidence="2" key="1">
    <citation type="submission" date="2007-03" db="EMBL/GenBank/DDBJ databases">
        <authorList>
            <person name="Paulsen I."/>
        </authorList>
    </citation>
    <scope>NUCLEOTIDE SEQUENCE</scope>
    <source>
        <strain evidence="2">VEG</strain>
    </source>
</reference>
<protein>
    <submittedName>
        <fullName evidence="2">Uncharacterized protein</fullName>
    </submittedName>
</protein>
<dbReference type="VEuPathDB" id="ToxoDB:TGVEG_249665"/>
<dbReference type="AlphaFoldDB" id="A0A125YJF4"/>
<feature type="region of interest" description="Disordered" evidence="1">
    <location>
        <begin position="63"/>
        <end position="121"/>
    </location>
</feature>
<sequence length="121" mass="13333">MTLVHEVLFPGPADTSETVIQHLVSGFAGEGASPSLPRRGGRIAEDKADVGHQEMCSILDRAEPQRARRHEKKRETNTTCTGRHTCRHTHVAKPGEFAANHGGVSQAGEDRFLRGNKHREF</sequence>
<dbReference type="Proteomes" id="UP000002226">
    <property type="component" value="Unassembled WGS sequence"/>
</dbReference>
<dbReference type="EMBL" id="AAYL02000077">
    <property type="protein sequence ID" value="ESS34396.1"/>
    <property type="molecule type" value="Genomic_DNA"/>
</dbReference>
<evidence type="ECO:0000256" key="1">
    <source>
        <dbReference type="SAM" id="MobiDB-lite"/>
    </source>
</evidence>
<evidence type="ECO:0000313" key="3">
    <source>
        <dbReference type="Proteomes" id="UP000002226"/>
    </source>
</evidence>
<evidence type="ECO:0000313" key="2">
    <source>
        <dbReference type="EMBL" id="ESS34396.1"/>
    </source>
</evidence>
<keyword evidence="3" id="KW-1185">Reference proteome</keyword>
<gene>
    <name evidence="2" type="ORF">TGVEG_249665</name>
</gene>
<accession>A0A125YJF4</accession>
<comment type="caution">
    <text evidence="2">The sequence shown here is derived from an EMBL/GenBank/DDBJ whole genome shotgun (WGS) entry which is preliminary data.</text>
</comment>
<proteinExistence type="predicted"/>